<evidence type="ECO:0000256" key="6">
    <source>
        <dbReference type="RuleBase" id="RU003820"/>
    </source>
</evidence>
<comment type="cofactor">
    <cofactor evidence="6">
        <name>Fe(3+)</name>
        <dbReference type="ChEBI" id="CHEBI:29034"/>
    </cofactor>
</comment>
<organism evidence="8 9">
    <name type="scientific">Methanochimaera problematica</name>
    <dbReference type="NCBI Taxonomy" id="2609417"/>
    <lineage>
        <taxon>Archaea</taxon>
        <taxon>Methanobacteriati</taxon>
        <taxon>Methanobacteriota</taxon>
        <taxon>Stenosarchaea group</taxon>
        <taxon>Methanomicrobia</taxon>
        <taxon>Methanomicrobiales</taxon>
        <taxon>Methanomicrobiaceae</taxon>
        <taxon>Methanochimaera</taxon>
    </lineage>
</organism>
<keyword evidence="5 6" id="KW-0408">Iron</keyword>
<dbReference type="PANTHER" id="PTHR47627">
    <property type="entry name" value="RUBREDOXIN"/>
    <property type="match status" value="1"/>
</dbReference>
<sequence>MGLKKMKCMVCGHIYDPVKGDVGADAGTDFEALPAEWHCPVCGTKKQNFKEL</sequence>
<evidence type="ECO:0000256" key="1">
    <source>
        <dbReference type="ARBA" id="ARBA00002360"/>
    </source>
</evidence>
<proteinExistence type="inferred from homology"/>
<comment type="function">
    <text evidence="1">Rubredoxin is a small nonheme, iron protein lacking acid-labile sulfide. Its single Fe, chelated to 4 Cys, functions as an electron acceptor and may also stabilize the conformation of the molecule.</text>
</comment>
<dbReference type="GO" id="GO:0043448">
    <property type="term" value="P:alkane catabolic process"/>
    <property type="evidence" value="ECO:0007669"/>
    <property type="project" value="TreeGrafter"/>
</dbReference>
<dbReference type="AlphaFoldDB" id="A0AA97FC96"/>
<dbReference type="InterPro" id="IPR050526">
    <property type="entry name" value="Rubredoxin_ET"/>
</dbReference>
<dbReference type="InterPro" id="IPR024935">
    <property type="entry name" value="Rubredoxin_dom"/>
</dbReference>
<dbReference type="SUPFAM" id="SSF57802">
    <property type="entry name" value="Rubredoxin-like"/>
    <property type="match status" value="1"/>
</dbReference>
<dbReference type="Gene3D" id="2.20.28.10">
    <property type="match status" value="1"/>
</dbReference>
<dbReference type="Proteomes" id="UP001301797">
    <property type="component" value="Chromosome"/>
</dbReference>
<accession>A0AA97FC96</accession>
<dbReference type="Pfam" id="PF00301">
    <property type="entry name" value="Rubredoxin"/>
    <property type="match status" value="1"/>
</dbReference>
<name>A0AA97FC96_9EURY</name>
<evidence type="ECO:0000256" key="4">
    <source>
        <dbReference type="ARBA" id="ARBA00022982"/>
    </source>
</evidence>
<keyword evidence="9" id="KW-1185">Reference proteome</keyword>
<evidence type="ECO:0000313" key="8">
    <source>
        <dbReference type="EMBL" id="WOF15574.1"/>
    </source>
</evidence>
<keyword evidence="3 6" id="KW-0479">Metal-binding</keyword>
<dbReference type="GO" id="GO:0005506">
    <property type="term" value="F:iron ion binding"/>
    <property type="evidence" value="ECO:0007669"/>
    <property type="project" value="UniProtKB-UniRule"/>
</dbReference>
<protein>
    <recommendedName>
        <fullName evidence="6">Rubredoxin</fullName>
    </recommendedName>
</protein>
<reference evidence="8 9" key="1">
    <citation type="submission" date="2019-09" db="EMBL/GenBank/DDBJ databases">
        <title>The complete genome of Methanoplanus sp. FWC-SCC4.</title>
        <authorList>
            <person name="Chen S.-C."/>
            <person name="Zhou Y.-Z."/>
            <person name="Lai M.-C."/>
        </authorList>
    </citation>
    <scope>NUCLEOTIDE SEQUENCE [LARGE SCALE GENOMIC DNA]</scope>
    <source>
        <strain evidence="8 9">FWC-SCC4</strain>
    </source>
</reference>
<evidence type="ECO:0000256" key="3">
    <source>
        <dbReference type="ARBA" id="ARBA00022723"/>
    </source>
</evidence>
<comment type="similarity">
    <text evidence="6">Belongs to the rubredoxin family.</text>
</comment>
<dbReference type="EMBL" id="CP043875">
    <property type="protein sequence ID" value="WOF15574.1"/>
    <property type="molecule type" value="Genomic_DNA"/>
</dbReference>
<evidence type="ECO:0000256" key="2">
    <source>
        <dbReference type="ARBA" id="ARBA00022448"/>
    </source>
</evidence>
<dbReference type="InterPro" id="IPR018527">
    <property type="entry name" value="Rubredoxin_Fe_BS"/>
</dbReference>
<dbReference type="PANTHER" id="PTHR47627:SF1">
    <property type="entry name" value="RUBREDOXIN-1-RELATED"/>
    <property type="match status" value="1"/>
</dbReference>
<dbReference type="PRINTS" id="PR00163">
    <property type="entry name" value="RUBREDOXIN"/>
</dbReference>
<evidence type="ECO:0000313" key="9">
    <source>
        <dbReference type="Proteomes" id="UP001301797"/>
    </source>
</evidence>
<dbReference type="CDD" id="cd00730">
    <property type="entry name" value="rubredoxin"/>
    <property type="match status" value="1"/>
</dbReference>
<gene>
    <name evidence="8" type="ORF">F1737_02180</name>
</gene>
<feature type="domain" description="Rubredoxin-like" evidence="7">
    <location>
        <begin position="3"/>
        <end position="52"/>
    </location>
</feature>
<evidence type="ECO:0000259" key="7">
    <source>
        <dbReference type="PROSITE" id="PS50903"/>
    </source>
</evidence>
<keyword evidence="4 6" id="KW-0249">Electron transport</keyword>
<dbReference type="InterPro" id="IPR024934">
    <property type="entry name" value="Rubredoxin-like_dom"/>
</dbReference>
<dbReference type="KEGG" id="mefw:F1737_02180"/>
<dbReference type="PROSITE" id="PS50903">
    <property type="entry name" value="RUBREDOXIN_LIKE"/>
    <property type="match status" value="1"/>
</dbReference>
<dbReference type="GO" id="GO:0009055">
    <property type="term" value="F:electron transfer activity"/>
    <property type="evidence" value="ECO:0007669"/>
    <property type="project" value="TreeGrafter"/>
</dbReference>
<dbReference type="PROSITE" id="PS00202">
    <property type="entry name" value="RUBREDOXIN"/>
    <property type="match status" value="1"/>
</dbReference>
<keyword evidence="2" id="KW-0813">Transport</keyword>
<evidence type="ECO:0000256" key="5">
    <source>
        <dbReference type="ARBA" id="ARBA00023004"/>
    </source>
</evidence>